<dbReference type="Proteomes" id="UP001283361">
    <property type="component" value="Unassembled WGS sequence"/>
</dbReference>
<evidence type="ECO:0000313" key="3">
    <source>
        <dbReference type="Proteomes" id="UP001283361"/>
    </source>
</evidence>
<feature type="region of interest" description="Disordered" evidence="1">
    <location>
        <begin position="60"/>
        <end position="88"/>
    </location>
</feature>
<evidence type="ECO:0000313" key="2">
    <source>
        <dbReference type="EMBL" id="KAK3751676.1"/>
    </source>
</evidence>
<dbReference type="AlphaFoldDB" id="A0AAE0YMZ7"/>
<reference evidence="2" key="1">
    <citation type="journal article" date="2023" name="G3 (Bethesda)">
        <title>A reference genome for the long-term kleptoplast-retaining sea slug Elysia crispata morphotype clarki.</title>
        <authorList>
            <person name="Eastman K.E."/>
            <person name="Pendleton A.L."/>
            <person name="Shaikh M.A."/>
            <person name="Suttiyut T."/>
            <person name="Ogas R."/>
            <person name="Tomko P."/>
            <person name="Gavelis G."/>
            <person name="Widhalm J.R."/>
            <person name="Wisecaver J.H."/>
        </authorList>
    </citation>
    <scope>NUCLEOTIDE SEQUENCE</scope>
    <source>
        <strain evidence="2">ECLA1</strain>
    </source>
</reference>
<name>A0AAE0YMZ7_9GAST</name>
<evidence type="ECO:0000256" key="1">
    <source>
        <dbReference type="SAM" id="MobiDB-lite"/>
    </source>
</evidence>
<keyword evidence="3" id="KW-1185">Reference proteome</keyword>
<dbReference type="EMBL" id="JAWDGP010005809">
    <property type="protein sequence ID" value="KAK3751676.1"/>
    <property type="molecule type" value="Genomic_DNA"/>
</dbReference>
<proteinExistence type="predicted"/>
<comment type="caution">
    <text evidence="2">The sequence shown here is derived from an EMBL/GenBank/DDBJ whole genome shotgun (WGS) entry which is preliminary data.</text>
</comment>
<protein>
    <submittedName>
        <fullName evidence="2">Uncharacterized protein</fullName>
    </submittedName>
</protein>
<sequence>MGRGDNISYTTSKCLHRSPVKESRSFSERFLNPEQTSLVFQALSGATVQDARPPMLYYNSKKTKDAGNRQNAMLSLPQGKTKNQFHRY</sequence>
<gene>
    <name evidence="2" type="ORF">RRG08_065582</name>
</gene>
<accession>A0AAE0YMZ7</accession>
<organism evidence="2 3">
    <name type="scientific">Elysia crispata</name>
    <name type="common">lettuce slug</name>
    <dbReference type="NCBI Taxonomy" id="231223"/>
    <lineage>
        <taxon>Eukaryota</taxon>
        <taxon>Metazoa</taxon>
        <taxon>Spiralia</taxon>
        <taxon>Lophotrochozoa</taxon>
        <taxon>Mollusca</taxon>
        <taxon>Gastropoda</taxon>
        <taxon>Heterobranchia</taxon>
        <taxon>Euthyneura</taxon>
        <taxon>Panpulmonata</taxon>
        <taxon>Sacoglossa</taxon>
        <taxon>Placobranchoidea</taxon>
        <taxon>Plakobranchidae</taxon>
        <taxon>Elysia</taxon>
    </lineage>
</organism>
<feature type="compositionally biased region" description="Polar residues" evidence="1">
    <location>
        <begin position="68"/>
        <end position="82"/>
    </location>
</feature>